<feature type="transmembrane region" description="Helical" evidence="6">
    <location>
        <begin position="60"/>
        <end position="79"/>
    </location>
</feature>
<dbReference type="AlphaFoldDB" id="A0A8S1H3Y5"/>
<evidence type="ECO:0000256" key="6">
    <source>
        <dbReference type="SAM" id="Phobius"/>
    </source>
</evidence>
<keyword evidence="8" id="KW-1185">Reference proteome</keyword>
<dbReference type="OrthoDB" id="426527at2759"/>
<proteinExistence type="inferred from homology"/>
<evidence type="ECO:0000256" key="5">
    <source>
        <dbReference type="ARBA" id="ARBA00023136"/>
    </source>
</evidence>
<organism evidence="7 8">
    <name type="scientific">Caenorhabditis auriculariae</name>
    <dbReference type="NCBI Taxonomy" id="2777116"/>
    <lineage>
        <taxon>Eukaryota</taxon>
        <taxon>Metazoa</taxon>
        <taxon>Ecdysozoa</taxon>
        <taxon>Nematoda</taxon>
        <taxon>Chromadorea</taxon>
        <taxon>Rhabditida</taxon>
        <taxon>Rhabditina</taxon>
        <taxon>Rhabditomorpha</taxon>
        <taxon>Rhabditoidea</taxon>
        <taxon>Rhabditidae</taxon>
        <taxon>Peloderinae</taxon>
        <taxon>Caenorhabditis</taxon>
    </lineage>
</organism>
<feature type="transmembrane region" description="Helical" evidence="6">
    <location>
        <begin position="315"/>
        <end position="334"/>
    </location>
</feature>
<evidence type="ECO:0008006" key="9">
    <source>
        <dbReference type="Google" id="ProtNLM"/>
    </source>
</evidence>
<dbReference type="GO" id="GO:0015144">
    <property type="term" value="F:carbohydrate transmembrane transporter activity"/>
    <property type="evidence" value="ECO:0007669"/>
    <property type="project" value="InterPro"/>
</dbReference>
<dbReference type="InterPro" id="IPR010651">
    <property type="entry name" value="Sugar_transport"/>
</dbReference>
<feature type="transmembrane region" description="Helical" evidence="6">
    <location>
        <begin position="223"/>
        <end position="244"/>
    </location>
</feature>
<dbReference type="Pfam" id="PF07857">
    <property type="entry name" value="TMEM144"/>
    <property type="match status" value="1"/>
</dbReference>
<keyword evidence="5 6" id="KW-0472">Membrane</keyword>
<dbReference type="GO" id="GO:0016020">
    <property type="term" value="C:membrane"/>
    <property type="evidence" value="ECO:0007669"/>
    <property type="project" value="UniProtKB-SubCell"/>
</dbReference>
<dbReference type="EMBL" id="CAJGYM010000018">
    <property type="protein sequence ID" value="CAD6190986.1"/>
    <property type="molecule type" value="Genomic_DNA"/>
</dbReference>
<feature type="transmembrane region" description="Helical" evidence="6">
    <location>
        <begin position="284"/>
        <end position="306"/>
    </location>
</feature>
<evidence type="ECO:0000256" key="1">
    <source>
        <dbReference type="ARBA" id="ARBA00004141"/>
    </source>
</evidence>
<evidence type="ECO:0000256" key="2">
    <source>
        <dbReference type="ARBA" id="ARBA00005731"/>
    </source>
</evidence>
<gene>
    <name evidence="7" type="ORF">CAUJ_LOCUS6905</name>
</gene>
<evidence type="ECO:0000256" key="3">
    <source>
        <dbReference type="ARBA" id="ARBA00022692"/>
    </source>
</evidence>
<comment type="similarity">
    <text evidence="2">Belongs to the TMEM144 family.</text>
</comment>
<evidence type="ECO:0000313" key="7">
    <source>
        <dbReference type="EMBL" id="CAD6190986.1"/>
    </source>
</evidence>
<dbReference type="PANTHER" id="PTHR16119:SF16">
    <property type="entry name" value="TRANSMEMBRANE PROTEIN 144 HOMOLOG"/>
    <property type="match status" value="1"/>
</dbReference>
<keyword evidence="3 6" id="KW-0812">Transmembrane</keyword>
<accession>A0A8S1H3Y5</accession>
<comment type="subcellular location">
    <subcellularLocation>
        <location evidence="1">Membrane</location>
        <topology evidence="1">Multi-pass membrane protein</topology>
    </subcellularLocation>
</comment>
<keyword evidence="4 6" id="KW-1133">Transmembrane helix</keyword>
<feature type="transmembrane region" description="Helical" evidence="6">
    <location>
        <begin position="119"/>
        <end position="138"/>
    </location>
</feature>
<name>A0A8S1H3Y5_9PELO</name>
<reference evidence="7" key="1">
    <citation type="submission" date="2020-10" db="EMBL/GenBank/DDBJ databases">
        <authorList>
            <person name="Kikuchi T."/>
        </authorList>
    </citation>
    <scope>NUCLEOTIDE SEQUENCE</scope>
    <source>
        <strain evidence="7">NKZ352</strain>
    </source>
</reference>
<sequence length="340" mass="36562">MIVGFAACVVASLLFGSVFVPIKQFPPSDGFMSQFFMSLGAFIVSIGFQAFLSFPPVFPLAMLGGMLWCVANSTAFLIMNRLGMALGVLIWNTFSCTIGWATARYGLFGVPQSLPNSITLNYIGIVLLLAGSTFYLFIKSNLDPGLPSTASKVALKEAEEQVQKMDLTEEEAAPPSVSTLERFICVCAAVVNGCFFGSMCTPVAYLQSRRDVYPDAPTTGLPYLFSFFLGVIVTSTFILIIYSIVKRNSPTMPPTLVLPSLTSGVIFGFSVAAFFVGNERLSQTIAYPICAMAPGLVVSLWSVLYFKEITGTKNLILLCIAYGATVVGVAMVTVSKDINL</sequence>
<dbReference type="InterPro" id="IPR012435">
    <property type="entry name" value="TMEM144"/>
</dbReference>
<comment type="caution">
    <text evidence="7">The sequence shown here is derived from an EMBL/GenBank/DDBJ whole genome shotgun (WGS) entry which is preliminary data.</text>
</comment>
<evidence type="ECO:0000313" key="8">
    <source>
        <dbReference type="Proteomes" id="UP000835052"/>
    </source>
</evidence>
<dbReference type="Proteomes" id="UP000835052">
    <property type="component" value="Unassembled WGS sequence"/>
</dbReference>
<feature type="transmembrane region" description="Helical" evidence="6">
    <location>
        <begin position="35"/>
        <end position="53"/>
    </location>
</feature>
<protein>
    <recommendedName>
        <fullName evidence="9">Transmembrane protein 144</fullName>
    </recommendedName>
</protein>
<feature type="transmembrane region" description="Helical" evidence="6">
    <location>
        <begin position="256"/>
        <end position="278"/>
    </location>
</feature>
<evidence type="ECO:0000256" key="4">
    <source>
        <dbReference type="ARBA" id="ARBA00022989"/>
    </source>
</evidence>
<feature type="transmembrane region" description="Helical" evidence="6">
    <location>
        <begin position="85"/>
        <end position="107"/>
    </location>
</feature>
<dbReference type="PANTHER" id="PTHR16119">
    <property type="entry name" value="TRANSMEMBRANE PROTEIN 144"/>
    <property type="match status" value="1"/>
</dbReference>